<sequence>MSAHKFVVRPGITEGHDVIRVNQAGQGWALTTYRNKAVAEHVARMLADADRLDEKVTE</sequence>
<evidence type="ECO:0000313" key="2">
    <source>
        <dbReference type="Proteomes" id="UP000289228"/>
    </source>
</evidence>
<reference evidence="1 2" key="1">
    <citation type="submission" date="2019-01" db="EMBL/GenBank/DDBJ databases">
        <authorList>
            <person name="Sharon T."/>
            <person name="Marcella E.L."/>
            <person name="Lynley F.A."/>
            <person name="Shelly T."/>
            <person name="Kanika K."/>
            <person name="Kit P."/>
            <person name="Joe P."/>
            <person name="Garlena R.A."/>
            <person name="Russell D.A."/>
            <person name="Pope W.H."/>
            <person name="Jacobs-Sera D."/>
            <person name="Hatfull G.F."/>
        </authorList>
    </citation>
    <scope>NUCLEOTIDE SEQUENCE [LARGE SCALE GENOMIC DNA]</scope>
</reference>
<gene>
    <name evidence="1" type="primary">41</name>
    <name evidence="1" type="ORF">SEA_SHAWTY_41</name>
</gene>
<name>A0A411CYU6_9CAUD</name>
<dbReference type="Proteomes" id="UP000289228">
    <property type="component" value="Segment"/>
</dbReference>
<accession>A0A411CYU6</accession>
<evidence type="ECO:0000313" key="1">
    <source>
        <dbReference type="EMBL" id="QAY26965.1"/>
    </source>
</evidence>
<keyword evidence="2" id="KW-1185">Reference proteome</keyword>
<proteinExistence type="predicted"/>
<organism evidence="1 2">
    <name type="scientific">Streptomyces phage Shawty</name>
    <dbReference type="NCBI Taxonomy" id="2510521"/>
    <lineage>
        <taxon>Viruses</taxon>
        <taxon>Duplodnaviria</taxon>
        <taxon>Heunggongvirae</taxon>
        <taxon>Uroviricota</taxon>
        <taxon>Caudoviricetes</taxon>
        <taxon>Colingsworthviridae</taxon>
        <taxon>Lomovskayavirus</taxon>
        <taxon>Lomovskayavirus shawty</taxon>
    </lineage>
</organism>
<dbReference type="EMBL" id="MK433266">
    <property type="protein sequence ID" value="QAY26965.1"/>
    <property type="molecule type" value="Genomic_DNA"/>
</dbReference>
<protein>
    <submittedName>
        <fullName evidence="1">Uncharacterized protein</fullName>
    </submittedName>
</protein>